<sequence length="387" mass="40814">MGKKIFFYFSLFLFSQSMISCGYRLPDFSNPLDPLSYNADTYAIALKNINQHDMGISTASSFTAVWSGSAAVLLYTPDGTVLSALSCDEDAVVKVGASNLATASSSIGAIKATTGGGNIGISVYDGGDIMFFLIDSELNILSSFTVVASGAASYHEMSEPVFMGTDRWAFAYTDSSKDVKIILLDTSTSSASLIDSIIVYSGSVTSMSVGGLSMRSDGSGEGMLLIADDDGTSATVLNSVFFSIVSDAISASSSDTITATISGVGALPLRNNNSHYFFLDTDMTDIIGIFLNSANLIWSKAWGLGTVSVLDVNMEAEGFSILYDDGSGSLVLIRKDDSLSSSKTDSPYSLYSYTNGIKAALADTGEKYLVFYSDTDGVTAANIYCLE</sequence>
<dbReference type="RefSeq" id="WP_420068487.1">
    <property type="nucleotide sequence ID" value="NZ_JBCHKQ010000001.1"/>
</dbReference>
<dbReference type="Proteomes" id="UP001466331">
    <property type="component" value="Unassembled WGS sequence"/>
</dbReference>
<proteinExistence type="predicted"/>
<reference evidence="1 2" key="1">
    <citation type="submission" date="2024-03" db="EMBL/GenBank/DDBJ databases">
        <title>Ignisphaera cupida sp. nov., a hyperthermophilic hydrolytic archaeon from a hot spring of Kamchatka, and proposal of Ignisphaeraceae fam. nov.</title>
        <authorList>
            <person name="Podosokorskaya O.A."/>
            <person name="Elcheninov A.G."/>
            <person name="Maltseva A.I."/>
            <person name="Zayulina K.S."/>
            <person name="Novikov A."/>
            <person name="Merkel A.Y."/>
        </authorList>
    </citation>
    <scope>NUCLEOTIDE SEQUENCE [LARGE SCALE GENOMIC DNA]</scope>
    <source>
        <strain evidence="1 2">38H-sp</strain>
    </source>
</reference>
<evidence type="ECO:0000313" key="1">
    <source>
        <dbReference type="EMBL" id="MEM5947033.1"/>
    </source>
</evidence>
<organism evidence="1 2">
    <name type="scientific">Rarispira pelagica</name>
    <dbReference type="NCBI Taxonomy" id="3141764"/>
    <lineage>
        <taxon>Bacteria</taxon>
        <taxon>Pseudomonadati</taxon>
        <taxon>Spirochaetota</taxon>
        <taxon>Spirochaetia</taxon>
        <taxon>Winmispirales</taxon>
        <taxon>Winmispiraceae</taxon>
        <taxon>Rarispira</taxon>
    </lineage>
</organism>
<dbReference type="EMBL" id="JBCHKQ010000001">
    <property type="protein sequence ID" value="MEM5947033.1"/>
    <property type="molecule type" value="Genomic_DNA"/>
</dbReference>
<gene>
    <name evidence="1" type="ORF">WKV44_00590</name>
</gene>
<keyword evidence="2" id="KW-1185">Reference proteome</keyword>
<evidence type="ECO:0000313" key="2">
    <source>
        <dbReference type="Proteomes" id="UP001466331"/>
    </source>
</evidence>
<accession>A0ABU9U8P2</accession>
<name>A0ABU9U8P2_9SPIR</name>
<dbReference type="PROSITE" id="PS51257">
    <property type="entry name" value="PROKAR_LIPOPROTEIN"/>
    <property type="match status" value="1"/>
</dbReference>
<protein>
    <submittedName>
        <fullName evidence="1">Uncharacterized protein</fullName>
    </submittedName>
</protein>
<comment type="caution">
    <text evidence="1">The sequence shown here is derived from an EMBL/GenBank/DDBJ whole genome shotgun (WGS) entry which is preliminary data.</text>
</comment>